<evidence type="ECO:0000313" key="2">
    <source>
        <dbReference type="EMBL" id="KAJ6834539.1"/>
    </source>
</evidence>
<feature type="compositionally biased region" description="Polar residues" evidence="1">
    <location>
        <begin position="52"/>
        <end position="66"/>
    </location>
</feature>
<reference evidence="2" key="2">
    <citation type="submission" date="2023-04" db="EMBL/GenBank/DDBJ databases">
        <authorList>
            <person name="Bruccoleri R.E."/>
            <person name="Oakeley E.J."/>
            <person name="Faust A.-M."/>
            <person name="Dessus-Babus S."/>
            <person name="Altorfer M."/>
            <person name="Burckhardt D."/>
            <person name="Oertli M."/>
            <person name="Naumann U."/>
            <person name="Petersen F."/>
            <person name="Wong J."/>
        </authorList>
    </citation>
    <scope>NUCLEOTIDE SEQUENCE</scope>
    <source>
        <strain evidence="2">GSM-AAB239-AS_SAM_17_03QT</strain>
        <tissue evidence="2">Leaf</tissue>
    </source>
</reference>
<reference evidence="2" key="1">
    <citation type="journal article" date="2023" name="GigaByte">
        <title>Genome assembly of the bearded iris, Iris pallida Lam.</title>
        <authorList>
            <person name="Bruccoleri R.E."/>
            <person name="Oakeley E.J."/>
            <person name="Faust A.M.E."/>
            <person name="Altorfer M."/>
            <person name="Dessus-Babus S."/>
            <person name="Burckhardt D."/>
            <person name="Oertli M."/>
            <person name="Naumann U."/>
            <person name="Petersen F."/>
            <person name="Wong J."/>
        </authorList>
    </citation>
    <scope>NUCLEOTIDE SEQUENCE</scope>
    <source>
        <strain evidence="2">GSM-AAB239-AS_SAM_17_03QT</strain>
    </source>
</reference>
<evidence type="ECO:0000313" key="3">
    <source>
        <dbReference type="Proteomes" id="UP001140949"/>
    </source>
</evidence>
<accession>A0AAX6H0J2</accession>
<name>A0AAX6H0J2_IRIPA</name>
<proteinExistence type="predicted"/>
<gene>
    <name evidence="2" type="ORF">M6B38_334130</name>
</gene>
<comment type="caution">
    <text evidence="2">The sequence shown here is derived from an EMBL/GenBank/DDBJ whole genome shotgun (WGS) entry which is preliminary data.</text>
</comment>
<dbReference type="Proteomes" id="UP001140949">
    <property type="component" value="Unassembled WGS sequence"/>
</dbReference>
<dbReference type="EMBL" id="JANAVB010014397">
    <property type="protein sequence ID" value="KAJ6834539.1"/>
    <property type="molecule type" value="Genomic_DNA"/>
</dbReference>
<keyword evidence="3" id="KW-1185">Reference proteome</keyword>
<sequence>MLCERNPHDPIVDAPVQQGPLLHHGPCAKLPCEATGRGVRGRNCRARRKKNWSQQECDAVRTSLSSPPGAGRPARDVDPRAASLPMSPSTVQRDPSPHHEMLETSEFPSRARRSDGAAAKLTRFVLPRVEPYGSRGGTIRAACGSPGAAVSAREWYWTR</sequence>
<dbReference type="AlphaFoldDB" id="A0AAX6H0J2"/>
<feature type="region of interest" description="Disordered" evidence="1">
    <location>
        <begin position="47"/>
        <end position="116"/>
    </location>
</feature>
<protein>
    <submittedName>
        <fullName evidence="2">Hornerin-like</fullName>
    </submittedName>
</protein>
<organism evidence="2 3">
    <name type="scientific">Iris pallida</name>
    <name type="common">Sweet iris</name>
    <dbReference type="NCBI Taxonomy" id="29817"/>
    <lineage>
        <taxon>Eukaryota</taxon>
        <taxon>Viridiplantae</taxon>
        <taxon>Streptophyta</taxon>
        <taxon>Embryophyta</taxon>
        <taxon>Tracheophyta</taxon>
        <taxon>Spermatophyta</taxon>
        <taxon>Magnoliopsida</taxon>
        <taxon>Liliopsida</taxon>
        <taxon>Asparagales</taxon>
        <taxon>Iridaceae</taxon>
        <taxon>Iridoideae</taxon>
        <taxon>Irideae</taxon>
        <taxon>Iris</taxon>
    </lineage>
</organism>
<evidence type="ECO:0000256" key="1">
    <source>
        <dbReference type="SAM" id="MobiDB-lite"/>
    </source>
</evidence>